<evidence type="ECO:0000256" key="2">
    <source>
        <dbReference type="SAM" id="MobiDB-lite"/>
    </source>
</evidence>
<keyword evidence="1" id="KW-0863">Zinc-finger</keyword>
<protein>
    <submittedName>
        <fullName evidence="5">CCHC-type domain-containing protein</fullName>
    </submittedName>
</protein>
<feature type="domain" description="CCHC-type" evidence="3">
    <location>
        <begin position="164"/>
        <end position="177"/>
    </location>
</feature>
<evidence type="ECO:0000313" key="5">
    <source>
        <dbReference type="WBParaSite" id="PSAMB.scaffold4585size14163.g24960.t1"/>
    </source>
</evidence>
<dbReference type="SUPFAM" id="SSF57756">
    <property type="entry name" value="Retrovirus zinc finger-like domains"/>
    <property type="match status" value="1"/>
</dbReference>
<dbReference type="Gene3D" id="4.10.60.10">
    <property type="entry name" value="Zinc finger, CCHC-type"/>
    <property type="match status" value="1"/>
</dbReference>
<proteinExistence type="predicted"/>
<name>A0A914WME0_9BILA</name>
<dbReference type="WBParaSite" id="PSAMB.scaffold4585size14163.g24960.t1">
    <property type="protein sequence ID" value="PSAMB.scaffold4585size14163.g24960.t1"/>
    <property type="gene ID" value="PSAMB.scaffold4585size14163.g24960"/>
</dbReference>
<evidence type="ECO:0000256" key="1">
    <source>
        <dbReference type="PROSITE-ProRule" id="PRU00047"/>
    </source>
</evidence>
<dbReference type="GO" id="GO:0003676">
    <property type="term" value="F:nucleic acid binding"/>
    <property type="evidence" value="ECO:0007669"/>
    <property type="project" value="InterPro"/>
</dbReference>
<feature type="region of interest" description="Disordered" evidence="2">
    <location>
        <begin position="120"/>
        <end position="159"/>
    </location>
</feature>
<dbReference type="Proteomes" id="UP000887566">
    <property type="component" value="Unplaced"/>
</dbReference>
<feature type="compositionally biased region" description="Low complexity" evidence="2">
    <location>
        <begin position="132"/>
        <end position="159"/>
    </location>
</feature>
<dbReference type="GO" id="GO:0008270">
    <property type="term" value="F:zinc ion binding"/>
    <property type="evidence" value="ECO:0007669"/>
    <property type="project" value="UniProtKB-KW"/>
</dbReference>
<keyword evidence="1" id="KW-0479">Metal-binding</keyword>
<dbReference type="InterPro" id="IPR001878">
    <property type="entry name" value="Znf_CCHC"/>
</dbReference>
<keyword evidence="4" id="KW-1185">Reference proteome</keyword>
<reference evidence="5" key="1">
    <citation type="submission" date="2022-11" db="UniProtKB">
        <authorList>
            <consortium name="WormBaseParasite"/>
        </authorList>
    </citation>
    <scope>IDENTIFICATION</scope>
</reference>
<accession>A0A914WME0</accession>
<dbReference type="PROSITE" id="PS50158">
    <property type="entry name" value="ZF_CCHC"/>
    <property type="match status" value="1"/>
</dbReference>
<organism evidence="4 5">
    <name type="scientific">Plectus sambesii</name>
    <dbReference type="NCBI Taxonomy" id="2011161"/>
    <lineage>
        <taxon>Eukaryota</taxon>
        <taxon>Metazoa</taxon>
        <taxon>Ecdysozoa</taxon>
        <taxon>Nematoda</taxon>
        <taxon>Chromadorea</taxon>
        <taxon>Plectida</taxon>
        <taxon>Plectina</taxon>
        <taxon>Plectoidea</taxon>
        <taxon>Plectidae</taxon>
        <taxon>Plectus</taxon>
    </lineage>
</organism>
<evidence type="ECO:0000313" key="4">
    <source>
        <dbReference type="Proteomes" id="UP000887566"/>
    </source>
</evidence>
<dbReference type="AlphaFoldDB" id="A0A914WME0"/>
<feature type="compositionally biased region" description="Polar residues" evidence="2">
    <location>
        <begin position="121"/>
        <end position="131"/>
    </location>
</feature>
<keyword evidence="1" id="KW-0862">Zinc</keyword>
<sequence>MPNKSFAEYVLAMQLAFDNAYPELRSDDDAMETIRTQQLLHAICTGATDNIGTFLIDKALETLEEAVLLVNRFEMYKLNRKDTSADAINRLERKLDNLCKERGRTKVVAFECNATREDRFYSSQRPDQQVSNQHNNQGGNRQNNGFQNGRGRNQGRNSRGSAECFYCGRYGHRAYSCFKNPASLQYKGQPQAQLTYQQPNATFAITSDPRLQQAITYHPQQDPHAGPTYAINTIASSGAHPATNYGYTTTHQQQRPYSKPAVQSSVSQAIDSSSYGHQTGWHNSPWGKASTPTPELPTYLHTPQANYPVALLLHCKQSVDSLTSFYKSDEEATWNGHHDNQCYSICQAWPGSIREACSYEKQSIWACQTVQDAGQTSKTTTLEGLRNPTTESARNREALHVTSVMRCQRGLHLL</sequence>
<dbReference type="GO" id="GO:0019899">
    <property type="term" value="F:enzyme binding"/>
    <property type="evidence" value="ECO:0007669"/>
    <property type="project" value="UniProtKB-ARBA"/>
</dbReference>
<dbReference type="InterPro" id="IPR036875">
    <property type="entry name" value="Znf_CCHC_sf"/>
</dbReference>
<evidence type="ECO:0000259" key="3">
    <source>
        <dbReference type="PROSITE" id="PS50158"/>
    </source>
</evidence>